<protein>
    <submittedName>
        <fullName evidence="1">Uncharacterized protein</fullName>
    </submittedName>
</protein>
<reference evidence="1 2" key="1">
    <citation type="submission" date="2018-11" db="EMBL/GenBank/DDBJ databases">
        <authorList>
            <consortium name="Pathogen Informatics"/>
        </authorList>
    </citation>
    <scope>NUCLEOTIDE SEQUENCE [LARGE SCALE GENOMIC DNA]</scope>
    <source>
        <strain>Denwood</strain>
        <strain evidence="2">Zambia</strain>
    </source>
</reference>
<name>A0A183NYR0_9TREM</name>
<dbReference type="Proteomes" id="UP000269396">
    <property type="component" value="Unassembled WGS sequence"/>
</dbReference>
<gene>
    <name evidence="1" type="ORF">SMTD_LOCUS7246</name>
</gene>
<dbReference type="EMBL" id="UZAL01028087">
    <property type="protein sequence ID" value="VDP38330.1"/>
    <property type="molecule type" value="Genomic_DNA"/>
</dbReference>
<evidence type="ECO:0000313" key="2">
    <source>
        <dbReference type="Proteomes" id="UP000269396"/>
    </source>
</evidence>
<keyword evidence="2" id="KW-1185">Reference proteome</keyword>
<organism evidence="1 2">
    <name type="scientific">Schistosoma mattheei</name>
    <dbReference type="NCBI Taxonomy" id="31246"/>
    <lineage>
        <taxon>Eukaryota</taxon>
        <taxon>Metazoa</taxon>
        <taxon>Spiralia</taxon>
        <taxon>Lophotrochozoa</taxon>
        <taxon>Platyhelminthes</taxon>
        <taxon>Trematoda</taxon>
        <taxon>Digenea</taxon>
        <taxon>Strigeidida</taxon>
        <taxon>Schistosomatoidea</taxon>
        <taxon>Schistosomatidae</taxon>
        <taxon>Schistosoma</taxon>
    </lineage>
</organism>
<accession>A0A183NYR0</accession>
<dbReference type="AlphaFoldDB" id="A0A183NYR0"/>
<evidence type="ECO:0000313" key="1">
    <source>
        <dbReference type="EMBL" id="VDP38330.1"/>
    </source>
</evidence>
<sequence length="232" mass="26095">MFQVLQDLLKEEETTMEENWKGIEEALTSTCQEVLGLKKHHHNEWISIETPDRIKERKNEKTAINNSRTRAELALMDSPDIEAAQTDLPIDVNPPTTEEIRMAIRQIKSGRAAGTDNIPAEELNSEPIRQFGLHIRSTPLSHTHEQMQTKTTHVVATAVSASVDLNIHKGKTKVLKFKTKNSNPVTLDREILEDVESFIYLGSIIDEQGGSNADVKERIGKARTAILQLKNI</sequence>
<proteinExistence type="predicted"/>